<dbReference type="InParanoid" id="A0A0G4EEM6"/>
<evidence type="ECO:0000313" key="3">
    <source>
        <dbReference type="Proteomes" id="UP000041254"/>
    </source>
</evidence>
<sequence length="805" mass="87047">MTVYSAVWAEAEASTKLAETRSWVCFSSRIAHVWPPSPSPASSAPRRPIARPSGSPPPSLCCAHPSTPNLRKSRGLECPTRLRQLPPLPPQTAAGALLRPTGTGGTGESVGEGSDVGDEVAGEGSVEEVVESLRTQIEEISWAGRVLRDEHSRVLTSECEMPIQAHNNEHAGQEDVGGSAVERLRQAAEKVKAAEASLLSAANTLCKVKLSSRQPLPEPPAADRVYGNVDARDHLLTMHSFWQLAKAAAPHCDHIVFDFRCRDEWESVPPAAAFEIGKRAVNLKTVVVRHPWHSPHWWIGGCSSFIEGHSRGVEERRRKTGQGGGIEELVFESIPSEGADMPRTVPHMPLPPIPLLPSFSFPALKSIKGAKRDHRHLFDSRRWRMPALERFEGRVGSFGAFCGTSDRLQSLDVGGTCVGDVAGVIEGFSGEGSSKLEQLRHIRGLGLGGRHGLGYEVWRLSTFGGRDADAESLTWDAESIDRLRDALTSRGCSKQHLDFVDQGEDLKLPTLQAIDRFLPAAVLPFDLPPAELSVSFSDGFPVFDVSLLHRIPAPSPLMKAMVRQLASLARGVHWIPDVAFIEHPTALSCESIRFNKARWLYIRPAGQTSAAGPSIPDPGVWSVIDQIAPSAFPSLHSLNVSGPFGCAAATRLVTAGKVRMVAGSGVLAGDVEGSEALDLMRAMGSGTVLGTVEIAGVRDVSYSYLYPWGNVGGLDEWARASARDELPKTKSLNLTLGGQAIELEQMDTMLRQFLTSTSSVLIEVYMRDGGEFLAAVTRLRAMTLADGEWTTIPHLSLVKVSGRRT</sequence>
<feature type="region of interest" description="Disordered" evidence="1">
    <location>
        <begin position="35"/>
        <end position="68"/>
    </location>
</feature>
<dbReference type="VEuPathDB" id="CryptoDB:Vbra_11499"/>
<dbReference type="PhylomeDB" id="A0A0G4EEM6"/>
<evidence type="ECO:0000256" key="1">
    <source>
        <dbReference type="SAM" id="MobiDB-lite"/>
    </source>
</evidence>
<gene>
    <name evidence="2" type="ORF">Vbra_11499</name>
</gene>
<dbReference type="Proteomes" id="UP000041254">
    <property type="component" value="Unassembled WGS sequence"/>
</dbReference>
<organism evidence="2 3">
    <name type="scientific">Vitrella brassicaformis (strain CCMP3155)</name>
    <dbReference type="NCBI Taxonomy" id="1169540"/>
    <lineage>
        <taxon>Eukaryota</taxon>
        <taxon>Sar</taxon>
        <taxon>Alveolata</taxon>
        <taxon>Colpodellida</taxon>
        <taxon>Vitrellaceae</taxon>
        <taxon>Vitrella</taxon>
    </lineage>
</organism>
<feature type="region of interest" description="Disordered" evidence="1">
    <location>
        <begin position="98"/>
        <end position="121"/>
    </location>
</feature>
<dbReference type="EMBL" id="CDMY01000206">
    <property type="protein sequence ID" value="CEL94136.1"/>
    <property type="molecule type" value="Genomic_DNA"/>
</dbReference>
<proteinExistence type="predicted"/>
<accession>A0A0G4EEM6</accession>
<name>A0A0G4EEM6_VITBC</name>
<evidence type="ECO:0000313" key="2">
    <source>
        <dbReference type="EMBL" id="CEL94136.1"/>
    </source>
</evidence>
<feature type="compositionally biased region" description="Low complexity" evidence="1">
    <location>
        <begin position="40"/>
        <end position="53"/>
    </location>
</feature>
<reference evidence="2 3" key="1">
    <citation type="submission" date="2014-11" db="EMBL/GenBank/DDBJ databases">
        <authorList>
            <person name="Zhu J."/>
            <person name="Qi W."/>
            <person name="Song R."/>
        </authorList>
    </citation>
    <scope>NUCLEOTIDE SEQUENCE [LARGE SCALE GENOMIC DNA]</scope>
</reference>
<dbReference type="AlphaFoldDB" id="A0A0G4EEM6"/>
<protein>
    <submittedName>
        <fullName evidence="2">Uncharacterized protein</fullName>
    </submittedName>
</protein>
<keyword evidence="3" id="KW-1185">Reference proteome</keyword>